<sequence>MSLLPSITTLPKRIDHYAAKARSKTQHNTPTAHPRLISTSITDFPKNQAPKNIHVPDPLTDEPITYRVSAPLDNFTNTYRRKSTVSFATDDHDILSTATPLPVISDMLSTYNDMIAANTKAIRENQEVNYANTEMLKEGVDSLLHIVLSVDTRLKHLEGVGSSEKNGKDGNEPNPLPQSIGESKAIVVTLVDSVGKLVNNINSVDERVSIIERVH</sequence>
<organism evidence="2 3">
    <name type="scientific">Thalassiosira pseudonana</name>
    <name type="common">Marine diatom</name>
    <name type="synonym">Cyclotella nana</name>
    <dbReference type="NCBI Taxonomy" id="35128"/>
    <lineage>
        <taxon>Eukaryota</taxon>
        <taxon>Sar</taxon>
        <taxon>Stramenopiles</taxon>
        <taxon>Ochrophyta</taxon>
        <taxon>Bacillariophyta</taxon>
        <taxon>Coscinodiscophyceae</taxon>
        <taxon>Thalassiosirophycidae</taxon>
        <taxon>Thalassiosirales</taxon>
        <taxon>Thalassiosiraceae</taxon>
        <taxon>Thalassiosira</taxon>
    </lineage>
</organism>
<evidence type="ECO:0000313" key="2">
    <source>
        <dbReference type="EMBL" id="EED87298.1"/>
    </source>
</evidence>
<dbReference type="PaxDb" id="35128-Thaps8809"/>
<protein>
    <submittedName>
        <fullName evidence="2">Uncharacterized protein</fullName>
    </submittedName>
</protein>
<proteinExistence type="predicted"/>
<reference evidence="2 3" key="2">
    <citation type="journal article" date="2008" name="Nature">
        <title>The Phaeodactylum genome reveals the evolutionary history of diatom genomes.</title>
        <authorList>
            <person name="Bowler C."/>
            <person name="Allen A.E."/>
            <person name="Badger J.H."/>
            <person name="Grimwood J."/>
            <person name="Jabbari K."/>
            <person name="Kuo A."/>
            <person name="Maheswari U."/>
            <person name="Martens C."/>
            <person name="Maumus F."/>
            <person name="Otillar R.P."/>
            <person name="Rayko E."/>
            <person name="Salamov A."/>
            <person name="Vandepoele K."/>
            <person name="Beszteri B."/>
            <person name="Gruber A."/>
            <person name="Heijde M."/>
            <person name="Katinka M."/>
            <person name="Mock T."/>
            <person name="Valentin K."/>
            <person name="Verret F."/>
            <person name="Berges J.A."/>
            <person name="Brownlee C."/>
            <person name="Cadoret J.P."/>
            <person name="Chiovitti A."/>
            <person name="Choi C.J."/>
            <person name="Coesel S."/>
            <person name="De Martino A."/>
            <person name="Detter J.C."/>
            <person name="Durkin C."/>
            <person name="Falciatore A."/>
            <person name="Fournet J."/>
            <person name="Haruta M."/>
            <person name="Huysman M.J."/>
            <person name="Jenkins B.D."/>
            <person name="Jiroutova K."/>
            <person name="Jorgensen R.E."/>
            <person name="Joubert Y."/>
            <person name="Kaplan A."/>
            <person name="Kroger N."/>
            <person name="Kroth P.G."/>
            <person name="La Roche J."/>
            <person name="Lindquist E."/>
            <person name="Lommer M."/>
            <person name="Martin-Jezequel V."/>
            <person name="Lopez P.J."/>
            <person name="Lucas S."/>
            <person name="Mangogna M."/>
            <person name="McGinnis K."/>
            <person name="Medlin L.K."/>
            <person name="Montsant A."/>
            <person name="Oudot-Le Secq M.P."/>
            <person name="Napoli C."/>
            <person name="Obornik M."/>
            <person name="Parker M.S."/>
            <person name="Petit J.L."/>
            <person name="Porcel B.M."/>
            <person name="Poulsen N."/>
            <person name="Robison M."/>
            <person name="Rychlewski L."/>
            <person name="Rynearson T.A."/>
            <person name="Schmutz J."/>
            <person name="Shapiro H."/>
            <person name="Siaut M."/>
            <person name="Stanley M."/>
            <person name="Sussman M.R."/>
            <person name="Taylor A.R."/>
            <person name="Vardi A."/>
            <person name="von Dassow P."/>
            <person name="Vyverman W."/>
            <person name="Willis A."/>
            <person name="Wyrwicz L.S."/>
            <person name="Rokhsar D.S."/>
            <person name="Weissenbach J."/>
            <person name="Armbrust E.V."/>
            <person name="Green B.R."/>
            <person name="Van de Peer Y."/>
            <person name="Grigoriev I.V."/>
        </authorList>
    </citation>
    <scope>NUCLEOTIDE SEQUENCE [LARGE SCALE GENOMIC DNA]</scope>
    <source>
        <strain evidence="2 3">CCMP1335</strain>
    </source>
</reference>
<evidence type="ECO:0000313" key="3">
    <source>
        <dbReference type="Proteomes" id="UP000001449"/>
    </source>
</evidence>
<dbReference type="HOGENOM" id="CLU_1285604_0_0_1"/>
<reference evidence="2 3" key="1">
    <citation type="journal article" date="2004" name="Science">
        <title>The genome of the diatom Thalassiosira pseudonana: ecology, evolution, and metabolism.</title>
        <authorList>
            <person name="Armbrust E.V."/>
            <person name="Berges J.A."/>
            <person name="Bowler C."/>
            <person name="Green B.R."/>
            <person name="Martinez D."/>
            <person name="Putnam N.H."/>
            <person name="Zhou S."/>
            <person name="Allen A.E."/>
            <person name="Apt K.E."/>
            <person name="Bechner M."/>
            <person name="Brzezinski M.A."/>
            <person name="Chaal B.K."/>
            <person name="Chiovitti A."/>
            <person name="Davis A.K."/>
            <person name="Demarest M.S."/>
            <person name="Detter J.C."/>
            <person name="Glavina T."/>
            <person name="Goodstein D."/>
            <person name="Hadi M.Z."/>
            <person name="Hellsten U."/>
            <person name="Hildebrand M."/>
            <person name="Jenkins B.D."/>
            <person name="Jurka J."/>
            <person name="Kapitonov V.V."/>
            <person name="Kroger N."/>
            <person name="Lau W.W."/>
            <person name="Lane T.W."/>
            <person name="Larimer F.W."/>
            <person name="Lippmeier J.C."/>
            <person name="Lucas S."/>
            <person name="Medina M."/>
            <person name="Montsant A."/>
            <person name="Obornik M."/>
            <person name="Parker M.S."/>
            <person name="Palenik B."/>
            <person name="Pazour G.J."/>
            <person name="Richardson P.M."/>
            <person name="Rynearson T.A."/>
            <person name="Saito M.A."/>
            <person name="Schwartz D.C."/>
            <person name="Thamatrakoln K."/>
            <person name="Valentin K."/>
            <person name="Vardi A."/>
            <person name="Wilkerson F.P."/>
            <person name="Rokhsar D.S."/>
        </authorList>
    </citation>
    <scope>NUCLEOTIDE SEQUENCE [LARGE SCALE GENOMIC DNA]</scope>
    <source>
        <strain evidence="2 3">CCMP1335</strain>
    </source>
</reference>
<dbReference type="RefSeq" id="XP_002296602.1">
    <property type="nucleotide sequence ID" value="XM_002296566.1"/>
</dbReference>
<dbReference type="KEGG" id="tps:THAPSDRAFT_8809"/>
<dbReference type="GeneID" id="7444468"/>
<dbReference type="InParanoid" id="B8LC41"/>
<gene>
    <name evidence="2" type="ORF">THAPSDRAFT_8809</name>
</gene>
<evidence type="ECO:0000256" key="1">
    <source>
        <dbReference type="SAM" id="MobiDB-lite"/>
    </source>
</evidence>
<keyword evidence="3" id="KW-1185">Reference proteome</keyword>
<name>B8LC41_THAPS</name>
<dbReference type="Proteomes" id="UP000001449">
    <property type="component" value="Chromosome 11"/>
</dbReference>
<feature type="region of interest" description="Disordered" evidence="1">
    <location>
        <begin position="159"/>
        <end position="179"/>
    </location>
</feature>
<dbReference type="EMBL" id="DS999415">
    <property type="protein sequence ID" value="EED87298.1"/>
    <property type="molecule type" value="Genomic_DNA"/>
</dbReference>
<dbReference type="AlphaFoldDB" id="B8LC41"/>
<accession>B8LC41</accession>